<evidence type="ECO:0000313" key="1">
    <source>
        <dbReference type="EMBL" id="GAA3993698.1"/>
    </source>
</evidence>
<sequence length="292" mass="31381">MAAVNLPPPIPAAATPPRVAHYENFPVASLLCPARLRAPIRALYAFARTADDLADEGDASAGQRLADLQAFRADLHAIAAGGAPSPRWAALFAALQVQMQAHRLPQQLLDDLLDAFVQDVEMTQGGATYADHAALLGYCSRSANPVGRLLLHLYGVHDAPSLRESDAICSALQLINFWQDLSVDIPRGRHYVTDADCTAHGVSRAQLQALQPSAPTTALLAALSAHARALMLQGAPLARRLPGRIGWELRLVVQGGLRILDRIDALQGGNLCQRPTLGARDWLVMLTRAVRM</sequence>
<protein>
    <submittedName>
        <fullName evidence="1">Squalene synthase HpnC</fullName>
    </submittedName>
</protein>
<dbReference type="InterPro" id="IPR017827">
    <property type="entry name" value="HSQ_synthase_HpnC"/>
</dbReference>
<dbReference type="EMBL" id="BAABBP010000012">
    <property type="protein sequence ID" value="GAA3993698.1"/>
    <property type="molecule type" value="Genomic_DNA"/>
</dbReference>
<evidence type="ECO:0000313" key="2">
    <source>
        <dbReference type="Proteomes" id="UP001501627"/>
    </source>
</evidence>
<dbReference type="InterPro" id="IPR044843">
    <property type="entry name" value="Trans_IPPS_bact-type"/>
</dbReference>
<reference evidence="2" key="1">
    <citation type="journal article" date="2019" name="Int. J. Syst. Evol. Microbiol.">
        <title>The Global Catalogue of Microorganisms (GCM) 10K type strain sequencing project: providing services to taxonomists for standard genome sequencing and annotation.</title>
        <authorList>
            <consortium name="The Broad Institute Genomics Platform"/>
            <consortium name="The Broad Institute Genome Sequencing Center for Infectious Disease"/>
            <person name="Wu L."/>
            <person name="Ma J."/>
        </authorList>
    </citation>
    <scope>NUCLEOTIDE SEQUENCE [LARGE SCALE GENOMIC DNA]</scope>
    <source>
        <strain evidence="2">JCM 17561</strain>
    </source>
</reference>
<dbReference type="SFLD" id="SFLDS00005">
    <property type="entry name" value="Isoprenoid_Synthase_Type_I"/>
    <property type="match status" value="1"/>
</dbReference>
<comment type="caution">
    <text evidence="1">The sequence shown here is derived from an EMBL/GenBank/DDBJ whole genome shotgun (WGS) entry which is preliminary data.</text>
</comment>
<dbReference type="Pfam" id="PF00494">
    <property type="entry name" value="SQS_PSY"/>
    <property type="match status" value="1"/>
</dbReference>
<dbReference type="SFLD" id="SFLDG01212">
    <property type="entry name" value="Phytoene_synthase_like"/>
    <property type="match status" value="1"/>
</dbReference>
<proteinExistence type="predicted"/>
<dbReference type="InterPro" id="IPR002060">
    <property type="entry name" value="Squ/phyt_synthse"/>
</dbReference>
<dbReference type="PANTHER" id="PTHR31480">
    <property type="entry name" value="BIFUNCTIONAL LYCOPENE CYCLASE/PHYTOENE SYNTHASE"/>
    <property type="match status" value="1"/>
</dbReference>
<dbReference type="Proteomes" id="UP001501627">
    <property type="component" value="Unassembled WGS sequence"/>
</dbReference>
<organism evidence="1 2">
    <name type="scientific">Comamonas faecalis</name>
    <dbReference type="NCBI Taxonomy" id="1387849"/>
    <lineage>
        <taxon>Bacteria</taxon>
        <taxon>Pseudomonadati</taxon>
        <taxon>Pseudomonadota</taxon>
        <taxon>Betaproteobacteria</taxon>
        <taxon>Burkholderiales</taxon>
        <taxon>Comamonadaceae</taxon>
        <taxon>Comamonas</taxon>
    </lineage>
</organism>
<dbReference type="Gene3D" id="1.10.600.10">
    <property type="entry name" value="Farnesyl Diphosphate Synthase"/>
    <property type="match status" value="1"/>
</dbReference>
<accession>A0ABP7R8S2</accession>
<keyword evidence="2" id="KW-1185">Reference proteome</keyword>
<dbReference type="InterPro" id="IPR008949">
    <property type="entry name" value="Isoprenoid_synthase_dom_sf"/>
</dbReference>
<dbReference type="SFLD" id="SFLDG01018">
    <property type="entry name" value="Squalene/Phytoene_Synthase_Lik"/>
    <property type="match status" value="1"/>
</dbReference>
<dbReference type="SUPFAM" id="SSF48576">
    <property type="entry name" value="Terpenoid synthases"/>
    <property type="match status" value="1"/>
</dbReference>
<name>A0ABP7R8S2_9BURK</name>
<dbReference type="NCBIfam" id="TIGR03464">
    <property type="entry name" value="HpnC"/>
    <property type="match status" value="1"/>
</dbReference>
<dbReference type="RefSeq" id="WP_103043861.1">
    <property type="nucleotide sequence ID" value="NZ_BAABBP010000012.1"/>
</dbReference>
<gene>
    <name evidence="1" type="primary">hpnC</name>
    <name evidence="1" type="ORF">GCM10022279_16480</name>
</gene>